<dbReference type="Proteomes" id="UP001199206">
    <property type="component" value="Unassembled WGS sequence"/>
</dbReference>
<name>A0ABS8HFK0_9XANT</name>
<protein>
    <submittedName>
        <fullName evidence="1">Uncharacterized protein</fullName>
    </submittedName>
</protein>
<dbReference type="RefSeq" id="WP_029218521.1">
    <property type="nucleotide sequence ID" value="NZ_CAWLZN010000001.1"/>
</dbReference>
<gene>
    <name evidence="1" type="ORF">LL965_07370</name>
</gene>
<proteinExistence type="predicted"/>
<comment type="caution">
    <text evidence="1">The sequence shown here is derived from an EMBL/GenBank/DDBJ whole genome shotgun (WGS) entry which is preliminary data.</text>
</comment>
<organism evidence="1 2">
    <name type="scientific">Xanthomonas cassavae CFBP 4642</name>
    <dbReference type="NCBI Taxonomy" id="1219375"/>
    <lineage>
        <taxon>Bacteria</taxon>
        <taxon>Pseudomonadati</taxon>
        <taxon>Pseudomonadota</taxon>
        <taxon>Gammaproteobacteria</taxon>
        <taxon>Lysobacterales</taxon>
        <taxon>Lysobacteraceae</taxon>
        <taxon>Xanthomonas</taxon>
    </lineage>
</organism>
<reference evidence="1 2" key="1">
    <citation type="submission" date="2021-10" db="EMBL/GenBank/DDBJ databases">
        <title>Genome sequencing of Xanthomonas strains from NCPPB.</title>
        <authorList>
            <person name="Hussein R."/>
            <person name="Harrison J."/>
            <person name="Studholme D.J."/>
            <person name="Vicente J."/>
            <person name="Grant M."/>
        </authorList>
    </citation>
    <scope>NUCLEOTIDE SEQUENCE [LARGE SCALE GENOMIC DNA]</scope>
    <source>
        <strain evidence="1 2">NCPPB 101</strain>
    </source>
</reference>
<accession>A0ABS8HFK0</accession>
<evidence type="ECO:0000313" key="1">
    <source>
        <dbReference type="EMBL" id="MCC4619920.1"/>
    </source>
</evidence>
<evidence type="ECO:0000313" key="2">
    <source>
        <dbReference type="Proteomes" id="UP001199206"/>
    </source>
</evidence>
<dbReference type="EMBL" id="JAJGQJ010000012">
    <property type="protein sequence ID" value="MCC4619920.1"/>
    <property type="molecule type" value="Genomic_DNA"/>
</dbReference>
<sequence length="100" mass="11443">MHDYPLVISSLSRSITQNEHPVRLEIYRGPDTDWTLEVVDEFNNSTVWEDLFATDQAAFDEALRTIRGEGIQPLVGQPGHARSWGGRLRFIHVEPLRRSA</sequence>
<keyword evidence="2" id="KW-1185">Reference proteome</keyword>